<keyword evidence="1" id="KW-0732">Signal</keyword>
<evidence type="ECO:0000313" key="3">
    <source>
        <dbReference type="Proteomes" id="UP000239388"/>
    </source>
</evidence>
<feature type="signal peptide" evidence="1">
    <location>
        <begin position="1"/>
        <end position="20"/>
    </location>
</feature>
<dbReference type="PROSITE" id="PS51257">
    <property type="entry name" value="PROKAR_LIPOPROTEIN"/>
    <property type="match status" value="1"/>
</dbReference>
<dbReference type="Proteomes" id="UP000239388">
    <property type="component" value="Unassembled WGS sequence"/>
</dbReference>
<name>A0A2S8FLH6_9BACT</name>
<organism evidence="2 3">
    <name type="scientific">Blastopirellula marina</name>
    <dbReference type="NCBI Taxonomy" id="124"/>
    <lineage>
        <taxon>Bacteria</taxon>
        <taxon>Pseudomonadati</taxon>
        <taxon>Planctomycetota</taxon>
        <taxon>Planctomycetia</taxon>
        <taxon>Pirellulales</taxon>
        <taxon>Pirellulaceae</taxon>
        <taxon>Blastopirellula</taxon>
    </lineage>
</organism>
<dbReference type="RefSeq" id="WP_105356112.1">
    <property type="nucleotide sequence ID" value="NZ_PUIB01000018.1"/>
</dbReference>
<dbReference type="AlphaFoldDB" id="A0A2S8FLH6"/>
<reference evidence="2 3" key="1">
    <citation type="submission" date="2018-02" db="EMBL/GenBank/DDBJ databases">
        <title>Comparative genomes isolates from brazilian mangrove.</title>
        <authorList>
            <person name="Araujo J.E."/>
            <person name="Taketani R.G."/>
            <person name="Silva M.C.P."/>
            <person name="Loureco M.V."/>
            <person name="Andreote F.D."/>
        </authorList>
    </citation>
    <scope>NUCLEOTIDE SEQUENCE [LARGE SCALE GENOMIC DNA]</scope>
    <source>
        <strain evidence="2 3">NAP PRIS-MGV</strain>
    </source>
</reference>
<evidence type="ECO:0000256" key="1">
    <source>
        <dbReference type="SAM" id="SignalP"/>
    </source>
</evidence>
<proteinExistence type="predicted"/>
<comment type="caution">
    <text evidence="2">The sequence shown here is derived from an EMBL/GenBank/DDBJ whole genome shotgun (WGS) entry which is preliminary data.</text>
</comment>
<feature type="chain" id="PRO_5015497347" evidence="1">
    <location>
        <begin position="21"/>
        <end position="59"/>
    </location>
</feature>
<sequence>MKRITLLVGLILLTSCTGCAMSDLLFEAFGGGYSGGGETMQEKRYDYDQQIQASQGFDY</sequence>
<accession>A0A2S8FLH6</accession>
<gene>
    <name evidence="2" type="ORF">C5Y98_17905</name>
</gene>
<dbReference type="EMBL" id="PUIB01000018">
    <property type="protein sequence ID" value="PQO33011.1"/>
    <property type="molecule type" value="Genomic_DNA"/>
</dbReference>
<protein>
    <submittedName>
        <fullName evidence="2">Uncharacterized protein</fullName>
    </submittedName>
</protein>
<evidence type="ECO:0000313" key="2">
    <source>
        <dbReference type="EMBL" id="PQO33011.1"/>
    </source>
</evidence>